<reference evidence="1" key="1">
    <citation type="journal article" date="2014" name="Front. Microbiol.">
        <title>High frequency of phylogenetically diverse reductive dehalogenase-homologous genes in deep subseafloor sedimentary metagenomes.</title>
        <authorList>
            <person name="Kawai M."/>
            <person name="Futagami T."/>
            <person name="Toyoda A."/>
            <person name="Takaki Y."/>
            <person name="Nishi S."/>
            <person name="Hori S."/>
            <person name="Arai W."/>
            <person name="Tsubouchi T."/>
            <person name="Morono Y."/>
            <person name="Uchiyama I."/>
            <person name="Ito T."/>
            <person name="Fujiyama A."/>
            <person name="Inagaki F."/>
            <person name="Takami H."/>
        </authorList>
    </citation>
    <scope>NUCLEOTIDE SEQUENCE</scope>
    <source>
        <strain evidence="1">Expedition CK06-06</strain>
    </source>
</reference>
<organism evidence="1">
    <name type="scientific">marine sediment metagenome</name>
    <dbReference type="NCBI Taxonomy" id="412755"/>
    <lineage>
        <taxon>unclassified sequences</taxon>
        <taxon>metagenomes</taxon>
        <taxon>ecological metagenomes</taxon>
    </lineage>
</organism>
<proteinExistence type="predicted"/>
<comment type="caution">
    <text evidence="1">The sequence shown here is derived from an EMBL/GenBank/DDBJ whole genome shotgun (WGS) entry which is preliminary data.</text>
</comment>
<gene>
    <name evidence="1" type="ORF">S01H4_20763</name>
</gene>
<protein>
    <submittedName>
        <fullName evidence="1">Uncharacterized protein</fullName>
    </submittedName>
</protein>
<dbReference type="AlphaFoldDB" id="X1A2Z1"/>
<feature type="non-terminal residue" evidence="1">
    <location>
        <position position="44"/>
    </location>
</feature>
<dbReference type="EMBL" id="BART01009362">
    <property type="protein sequence ID" value="GAG67168.1"/>
    <property type="molecule type" value="Genomic_DNA"/>
</dbReference>
<sequence length="44" mass="4870">MQLIGFLFLFIIATSVVSKALGAKFEDDPDEIDKTLRNIAKDKG</sequence>
<name>X1A2Z1_9ZZZZ</name>
<accession>X1A2Z1</accession>
<evidence type="ECO:0000313" key="1">
    <source>
        <dbReference type="EMBL" id="GAG67168.1"/>
    </source>
</evidence>